<name>A0A4S8ITF6_MUSBA</name>
<protein>
    <submittedName>
        <fullName evidence="1">Uncharacterized protein</fullName>
    </submittedName>
</protein>
<accession>A0A4S8ITF6</accession>
<evidence type="ECO:0000313" key="2">
    <source>
        <dbReference type="Proteomes" id="UP000317650"/>
    </source>
</evidence>
<reference evidence="1 2" key="1">
    <citation type="journal article" date="2019" name="Nat. Plants">
        <title>Genome sequencing of Musa balbisiana reveals subgenome evolution and function divergence in polyploid bananas.</title>
        <authorList>
            <person name="Yao X."/>
        </authorList>
    </citation>
    <scope>NUCLEOTIDE SEQUENCE [LARGE SCALE GENOMIC DNA]</scope>
    <source>
        <strain evidence="2">cv. DH-PKW</strain>
        <tissue evidence="1">Leaves</tissue>
    </source>
</reference>
<proteinExistence type="predicted"/>
<organism evidence="1 2">
    <name type="scientific">Musa balbisiana</name>
    <name type="common">Banana</name>
    <dbReference type="NCBI Taxonomy" id="52838"/>
    <lineage>
        <taxon>Eukaryota</taxon>
        <taxon>Viridiplantae</taxon>
        <taxon>Streptophyta</taxon>
        <taxon>Embryophyta</taxon>
        <taxon>Tracheophyta</taxon>
        <taxon>Spermatophyta</taxon>
        <taxon>Magnoliopsida</taxon>
        <taxon>Liliopsida</taxon>
        <taxon>Zingiberales</taxon>
        <taxon>Musaceae</taxon>
        <taxon>Musa</taxon>
    </lineage>
</organism>
<gene>
    <name evidence="1" type="ORF">C4D60_Mb06t33910</name>
</gene>
<evidence type="ECO:0000313" key="1">
    <source>
        <dbReference type="EMBL" id="THU51709.1"/>
    </source>
</evidence>
<dbReference type="EMBL" id="PYDT01000009">
    <property type="protein sequence ID" value="THU51709.1"/>
    <property type="molecule type" value="Genomic_DNA"/>
</dbReference>
<sequence length="102" mass="11420">MLCITRLKFGVASVLHRASPHPPFLHPISAPHMLLPLSLAAPPRLPRSPQDTHQLQLGTGQQQTWIFCCNRWSSSPATKEERDCCGYKGDEEHGNCNSKYEP</sequence>
<comment type="caution">
    <text evidence="1">The sequence shown here is derived from an EMBL/GenBank/DDBJ whole genome shotgun (WGS) entry which is preliminary data.</text>
</comment>
<dbReference type="AlphaFoldDB" id="A0A4S8ITF6"/>
<dbReference type="Proteomes" id="UP000317650">
    <property type="component" value="Chromosome 6"/>
</dbReference>
<keyword evidence="2" id="KW-1185">Reference proteome</keyword>